<protein>
    <submittedName>
        <fullName evidence="2">Uncharacterized protein</fullName>
    </submittedName>
</protein>
<dbReference type="KEGG" id="mng:MNEG_1360"/>
<feature type="transmembrane region" description="Helical" evidence="1">
    <location>
        <begin position="164"/>
        <end position="186"/>
    </location>
</feature>
<proteinExistence type="predicted"/>
<feature type="transmembrane region" description="Helical" evidence="1">
    <location>
        <begin position="32"/>
        <end position="52"/>
    </location>
</feature>
<gene>
    <name evidence="2" type="ORF">MNEG_1360</name>
</gene>
<sequence>MAALTLAARTWLAAWPAQYLRYRGQQMLLQRAVRILYLLLLVSCFTTADWAAILERKAGPRPRGAAAEQHAMAGVLVALGGVPALDCILFSFRFSLAAPLQLATCAALYTATRPLACAAKIDPLFAAAAQHLCWRLQGLQQLLLTMSSAAPAAAGSVDGGMCEVAAVELLIAFALALSCFAPMYMLHASERRLKLRFVQSCSGGGARTPAPAAPGPPTLTCHLLWGAAATLASLGAAEAAAYWGWAHTCPPRELHPDVPRH</sequence>
<dbReference type="AlphaFoldDB" id="A0A0D2MVQ5"/>
<dbReference type="RefSeq" id="XP_013905609.1">
    <property type="nucleotide sequence ID" value="XM_014050155.1"/>
</dbReference>
<evidence type="ECO:0000313" key="2">
    <source>
        <dbReference type="EMBL" id="KIZ06590.1"/>
    </source>
</evidence>
<keyword evidence="1" id="KW-0472">Membrane</keyword>
<evidence type="ECO:0000313" key="3">
    <source>
        <dbReference type="Proteomes" id="UP000054498"/>
    </source>
</evidence>
<dbReference type="EMBL" id="KK100353">
    <property type="protein sequence ID" value="KIZ06590.1"/>
    <property type="molecule type" value="Genomic_DNA"/>
</dbReference>
<name>A0A0D2MVQ5_9CHLO</name>
<organism evidence="2 3">
    <name type="scientific">Monoraphidium neglectum</name>
    <dbReference type="NCBI Taxonomy" id="145388"/>
    <lineage>
        <taxon>Eukaryota</taxon>
        <taxon>Viridiplantae</taxon>
        <taxon>Chlorophyta</taxon>
        <taxon>core chlorophytes</taxon>
        <taxon>Chlorophyceae</taxon>
        <taxon>CS clade</taxon>
        <taxon>Sphaeropleales</taxon>
        <taxon>Selenastraceae</taxon>
        <taxon>Monoraphidium</taxon>
    </lineage>
</organism>
<dbReference type="GeneID" id="25731078"/>
<evidence type="ECO:0000256" key="1">
    <source>
        <dbReference type="SAM" id="Phobius"/>
    </source>
</evidence>
<feature type="transmembrane region" description="Helical" evidence="1">
    <location>
        <begin position="73"/>
        <end position="92"/>
    </location>
</feature>
<accession>A0A0D2MVQ5</accession>
<keyword evidence="3" id="KW-1185">Reference proteome</keyword>
<keyword evidence="1" id="KW-1133">Transmembrane helix</keyword>
<dbReference type="Proteomes" id="UP000054498">
    <property type="component" value="Unassembled WGS sequence"/>
</dbReference>
<keyword evidence="1" id="KW-0812">Transmembrane</keyword>
<reference evidence="2 3" key="1">
    <citation type="journal article" date="2013" name="BMC Genomics">
        <title>Reconstruction of the lipid metabolism for the microalga Monoraphidium neglectum from its genome sequence reveals characteristics suitable for biofuel production.</title>
        <authorList>
            <person name="Bogen C."/>
            <person name="Al-Dilaimi A."/>
            <person name="Albersmeier A."/>
            <person name="Wichmann J."/>
            <person name="Grundmann M."/>
            <person name="Rupp O."/>
            <person name="Lauersen K.J."/>
            <person name="Blifernez-Klassen O."/>
            <person name="Kalinowski J."/>
            <person name="Goesmann A."/>
            <person name="Mussgnug J.H."/>
            <person name="Kruse O."/>
        </authorList>
    </citation>
    <scope>NUCLEOTIDE SEQUENCE [LARGE SCALE GENOMIC DNA]</scope>
    <source>
        <strain evidence="2 3">SAG 48.87</strain>
    </source>
</reference>